<dbReference type="FunFam" id="3.40.50.720:FF:000084">
    <property type="entry name" value="Short-chain dehydrogenase reductase"/>
    <property type="match status" value="1"/>
</dbReference>
<evidence type="ECO:0000313" key="5">
    <source>
        <dbReference type="Proteomes" id="UP000053342"/>
    </source>
</evidence>
<keyword evidence="5" id="KW-1185">Reference proteome</keyword>
<dbReference type="PRINTS" id="PR00081">
    <property type="entry name" value="GDHRDH"/>
</dbReference>
<reference evidence="4 5" key="1">
    <citation type="submission" date="2015-01" db="EMBL/GenBank/DDBJ databases">
        <title>The Genome Sequence of Exophiala oligosperma CBS72588.</title>
        <authorList>
            <consortium name="The Broad Institute Genomics Platform"/>
            <person name="Cuomo C."/>
            <person name="de Hoog S."/>
            <person name="Gorbushina A."/>
            <person name="Stielow B."/>
            <person name="Teixiera M."/>
            <person name="Abouelleil A."/>
            <person name="Chapman S.B."/>
            <person name="Priest M."/>
            <person name="Young S.K."/>
            <person name="Wortman J."/>
            <person name="Nusbaum C."/>
            <person name="Birren B."/>
        </authorList>
    </citation>
    <scope>NUCLEOTIDE SEQUENCE [LARGE SCALE GENOMIC DNA]</scope>
    <source>
        <strain evidence="4 5">CBS 72588</strain>
    </source>
</reference>
<proteinExistence type="inferred from homology"/>
<keyword evidence="2" id="KW-0521">NADP</keyword>
<dbReference type="AlphaFoldDB" id="A0A0D2B1W7"/>
<dbReference type="InterPro" id="IPR002347">
    <property type="entry name" value="SDR_fam"/>
</dbReference>
<dbReference type="InterPro" id="IPR036291">
    <property type="entry name" value="NAD(P)-bd_dom_sf"/>
</dbReference>
<dbReference type="VEuPathDB" id="FungiDB:PV06_01853"/>
<dbReference type="EMBL" id="KN847333">
    <property type="protein sequence ID" value="KIW46166.1"/>
    <property type="molecule type" value="Genomic_DNA"/>
</dbReference>
<dbReference type="GeneID" id="27353927"/>
<name>A0A0D2B1W7_9EURO</name>
<evidence type="ECO:0000256" key="2">
    <source>
        <dbReference type="ARBA" id="ARBA00022857"/>
    </source>
</evidence>
<gene>
    <name evidence="4" type="ORF">PV06_01853</name>
</gene>
<dbReference type="STRING" id="215243.A0A0D2B1W7"/>
<dbReference type="Proteomes" id="UP000053342">
    <property type="component" value="Unassembled WGS sequence"/>
</dbReference>
<organism evidence="4 5">
    <name type="scientific">Exophiala oligosperma</name>
    <dbReference type="NCBI Taxonomy" id="215243"/>
    <lineage>
        <taxon>Eukaryota</taxon>
        <taxon>Fungi</taxon>
        <taxon>Dikarya</taxon>
        <taxon>Ascomycota</taxon>
        <taxon>Pezizomycotina</taxon>
        <taxon>Eurotiomycetes</taxon>
        <taxon>Chaetothyriomycetidae</taxon>
        <taxon>Chaetothyriales</taxon>
        <taxon>Herpotrichiellaceae</taxon>
        <taxon>Exophiala</taxon>
    </lineage>
</organism>
<comment type="similarity">
    <text evidence="1">Belongs to the short-chain dehydrogenases/reductases (SDR) family.</text>
</comment>
<dbReference type="PRINTS" id="PR00080">
    <property type="entry name" value="SDRFAMILY"/>
</dbReference>
<dbReference type="GO" id="GO:0016491">
    <property type="term" value="F:oxidoreductase activity"/>
    <property type="evidence" value="ECO:0007669"/>
    <property type="project" value="UniProtKB-KW"/>
</dbReference>
<protein>
    <submittedName>
        <fullName evidence="4">Uncharacterized protein</fullName>
    </submittedName>
</protein>
<sequence>MAPPSTSSRAGRLAGKVAIVTGGGSGFGAATVLLFASEGARVLIADMNEEAAKKVAASANSANNGSVVYQKANVASRQSWVELVERIEKDFGGQLDILVNNAGTSYPYKPTLEVTEEEYDMTMNVNCKSIFWSINVCVPAMLKAGRGGSIVNTASIGAMRPRPGLVWYAASKGTVANATKGLAAEFAPMGIRVNSVSPLIAATGLWEKFSGVPDTPENRAKFTSGVPMGRLVEPEEVANAILFLASDESAFIVGEDIKVDGGKTI</sequence>
<evidence type="ECO:0000256" key="3">
    <source>
        <dbReference type="ARBA" id="ARBA00023002"/>
    </source>
</evidence>
<accession>A0A0D2B1W7</accession>
<evidence type="ECO:0000313" key="4">
    <source>
        <dbReference type="EMBL" id="KIW46166.1"/>
    </source>
</evidence>
<evidence type="ECO:0000256" key="1">
    <source>
        <dbReference type="ARBA" id="ARBA00006484"/>
    </source>
</evidence>
<dbReference type="SUPFAM" id="SSF51735">
    <property type="entry name" value="NAD(P)-binding Rossmann-fold domains"/>
    <property type="match status" value="1"/>
</dbReference>
<dbReference type="PANTHER" id="PTHR43639:SF1">
    <property type="entry name" value="SHORT-CHAIN DEHYDROGENASE_REDUCTASE FAMILY PROTEIN"/>
    <property type="match status" value="1"/>
</dbReference>
<dbReference type="RefSeq" id="XP_016266382.1">
    <property type="nucleotide sequence ID" value="XM_016402485.1"/>
</dbReference>
<dbReference type="NCBIfam" id="NF005559">
    <property type="entry name" value="PRK07231.1"/>
    <property type="match status" value="1"/>
</dbReference>
<dbReference type="PANTHER" id="PTHR43639">
    <property type="entry name" value="OXIDOREDUCTASE, SHORT-CHAIN DEHYDROGENASE/REDUCTASE FAMILY (AFU_ORTHOLOGUE AFUA_5G02870)"/>
    <property type="match status" value="1"/>
</dbReference>
<dbReference type="Gene3D" id="3.40.50.720">
    <property type="entry name" value="NAD(P)-binding Rossmann-like Domain"/>
    <property type="match status" value="1"/>
</dbReference>
<dbReference type="Pfam" id="PF13561">
    <property type="entry name" value="adh_short_C2"/>
    <property type="match status" value="1"/>
</dbReference>
<dbReference type="OrthoDB" id="294295at2759"/>
<keyword evidence="3" id="KW-0560">Oxidoreductase</keyword>
<dbReference type="HOGENOM" id="CLU_010194_1_0_1"/>